<dbReference type="EMBL" id="DVNI01000020">
    <property type="protein sequence ID" value="HIU63660.1"/>
    <property type="molecule type" value="Genomic_DNA"/>
</dbReference>
<feature type="domain" description="Bro-N" evidence="1">
    <location>
        <begin position="1"/>
        <end position="105"/>
    </location>
</feature>
<evidence type="ECO:0000313" key="2">
    <source>
        <dbReference type="EMBL" id="HIU63660.1"/>
    </source>
</evidence>
<name>A0A9D1MP01_9FIRM</name>
<dbReference type="InterPro" id="IPR003497">
    <property type="entry name" value="BRO_N_domain"/>
</dbReference>
<protein>
    <submittedName>
        <fullName evidence="2">Phage antirepressor</fullName>
    </submittedName>
</protein>
<dbReference type="PROSITE" id="PS51750">
    <property type="entry name" value="BRO_N"/>
    <property type="match status" value="1"/>
</dbReference>
<sequence length="267" mass="30199">MNEFQLFDFENHKVRALSLNGKAYFVGKDVAAVLGYAKTANAINKHVDVEDKGVTKMMTPGGRQNIQIINESGVYSLIFSSKMPNAKKFKHWVTSEVLPSIRRHGAYMTDEKIEEVLTDPDTIIKLATQLKDERQQRLIEQQLRKDAENQVHEMKPKALFADSVATSNSTILIGELAKILRGNGVDIGATRLFRWMREHGYLINRKGSDWNMPTQRAMDLGLFKIKETTINHSNGTTSISKTPKVTGKGQQYFINKFLKGRELVEEG</sequence>
<dbReference type="AlphaFoldDB" id="A0A9D1MP01"/>
<dbReference type="Pfam" id="PF03374">
    <property type="entry name" value="ANT"/>
    <property type="match status" value="1"/>
</dbReference>
<dbReference type="Proteomes" id="UP000824099">
    <property type="component" value="Unassembled WGS sequence"/>
</dbReference>
<organism evidence="2 3">
    <name type="scientific">Candidatus Avacidaminococcus intestinavium</name>
    <dbReference type="NCBI Taxonomy" id="2840684"/>
    <lineage>
        <taxon>Bacteria</taxon>
        <taxon>Bacillati</taxon>
        <taxon>Bacillota</taxon>
        <taxon>Negativicutes</taxon>
        <taxon>Acidaminococcales</taxon>
        <taxon>Acidaminococcaceae</taxon>
        <taxon>Acidaminococcaceae incertae sedis</taxon>
        <taxon>Candidatus Avacidaminococcus</taxon>
    </lineage>
</organism>
<dbReference type="InterPro" id="IPR005039">
    <property type="entry name" value="Ant_C"/>
</dbReference>
<evidence type="ECO:0000313" key="3">
    <source>
        <dbReference type="Proteomes" id="UP000824099"/>
    </source>
</evidence>
<dbReference type="PANTHER" id="PTHR36180">
    <property type="entry name" value="DNA-BINDING PROTEIN-RELATED-RELATED"/>
    <property type="match status" value="1"/>
</dbReference>
<reference evidence="2" key="2">
    <citation type="journal article" date="2021" name="PeerJ">
        <title>Extensive microbial diversity within the chicken gut microbiome revealed by metagenomics and culture.</title>
        <authorList>
            <person name="Gilroy R."/>
            <person name="Ravi A."/>
            <person name="Getino M."/>
            <person name="Pursley I."/>
            <person name="Horton D.L."/>
            <person name="Alikhan N.F."/>
            <person name="Baker D."/>
            <person name="Gharbi K."/>
            <person name="Hall N."/>
            <person name="Watson M."/>
            <person name="Adriaenssens E.M."/>
            <person name="Foster-Nyarko E."/>
            <person name="Jarju S."/>
            <person name="Secka A."/>
            <person name="Antonio M."/>
            <person name="Oren A."/>
            <person name="Chaudhuri R.R."/>
            <person name="La Ragione R."/>
            <person name="Hildebrand F."/>
            <person name="Pallen M.J."/>
        </authorList>
    </citation>
    <scope>NUCLEOTIDE SEQUENCE</scope>
    <source>
        <strain evidence="2">CHK160-1198</strain>
    </source>
</reference>
<dbReference type="GO" id="GO:0003677">
    <property type="term" value="F:DNA binding"/>
    <property type="evidence" value="ECO:0007669"/>
    <property type="project" value="InterPro"/>
</dbReference>
<dbReference type="SMART" id="SM01040">
    <property type="entry name" value="Bro-N"/>
    <property type="match status" value="1"/>
</dbReference>
<dbReference type="Pfam" id="PF02498">
    <property type="entry name" value="Bro-N"/>
    <property type="match status" value="1"/>
</dbReference>
<comment type="caution">
    <text evidence="2">The sequence shown here is derived from an EMBL/GenBank/DDBJ whole genome shotgun (WGS) entry which is preliminary data.</text>
</comment>
<gene>
    <name evidence="2" type="ORF">IAB06_01285</name>
</gene>
<accession>A0A9D1MP01</accession>
<dbReference type="PANTHER" id="PTHR36180:SF2">
    <property type="entry name" value="BRO FAMILY PROTEIN"/>
    <property type="match status" value="1"/>
</dbReference>
<reference evidence="2" key="1">
    <citation type="submission" date="2020-10" db="EMBL/GenBank/DDBJ databases">
        <authorList>
            <person name="Gilroy R."/>
        </authorList>
    </citation>
    <scope>NUCLEOTIDE SEQUENCE</scope>
    <source>
        <strain evidence="2">CHK160-1198</strain>
    </source>
</reference>
<proteinExistence type="predicted"/>
<evidence type="ECO:0000259" key="1">
    <source>
        <dbReference type="PROSITE" id="PS51750"/>
    </source>
</evidence>